<keyword evidence="10" id="KW-1185">Reference proteome</keyword>
<evidence type="ECO:0000256" key="6">
    <source>
        <dbReference type="RuleBase" id="RU004466"/>
    </source>
</evidence>
<evidence type="ECO:0000256" key="2">
    <source>
        <dbReference type="ARBA" id="ARBA00006706"/>
    </source>
</evidence>
<comment type="similarity">
    <text evidence="2 6">Belongs to the FPP/GGPP synthase family.</text>
</comment>
<dbReference type="InterPro" id="IPR033749">
    <property type="entry name" value="Polyprenyl_synt_CS"/>
</dbReference>
<evidence type="ECO:0000256" key="3">
    <source>
        <dbReference type="ARBA" id="ARBA00022679"/>
    </source>
</evidence>
<dbReference type="AlphaFoldDB" id="A0A1I5R2F2"/>
<dbReference type="Proteomes" id="UP000242243">
    <property type="component" value="Unassembled WGS sequence"/>
</dbReference>
<dbReference type="CDD" id="cd00685">
    <property type="entry name" value="Trans_IPPS_HT"/>
    <property type="match status" value="1"/>
</dbReference>
<dbReference type="GO" id="GO:0004659">
    <property type="term" value="F:prenyltransferase activity"/>
    <property type="evidence" value="ECO:0007669"/>
    <property type="project" value="InterPro"/>
</dbReference>
<dbReference type="InterPro" id="IPR008949">
    <property type="entry name" value="Isoprenoid_synthase_dom_sf"/>
</dbReference>
<keyword evidence="4" id="KW-0479">Metal-binding</keyword>
<dbReference type="EMBL" id="FOXC01000026">
    <property type="protein sequence ID" value="SFP52682.1"/>
    <property type="molecule type" value="Genomic_DNA"/>
</dbReference>
<dbReference type="Pfam" id="PF00348">
    <property type="entry name" value="polyprenyl_synt"/>
    <property type="match status" value="1"/>
</dbReference>
<proteinExistence type="inferred from homology"/>
<organism evidence="8 9">
    <name type="scientific">Halolactibacillus halophilus</name>
    <dbReference type="NCBI Taxonomy" id="306540"/>
    <lineage>
        <taxon>Bacteria</taxon>
        <taxon>Bacillati</taxon>
        <taxon>Bacillota</taxon>
        <taxon>Bacilli</taxon>
        <taxon>Bacillales</taxon>
        <taxon>Bacillaceae</taxon>
        <taxon>Halolactibacillus</taxon>
    </lineage>
</organism>
<comment type="cofactor">
    <cofactor evidence="1">
        <name>Mg(2+)</name>
        <dbReference type="ChEBI" id="CHEBI:18420"/>
    </cofactor>
</comment>
<keyword evidence="5" id="KW-0460">Magnesium</keyword>
<dbReference type="PANTHER" id="PTHR12001:SF69">
    <property type="entry name" value="ALL TRANS-POLYPRENYL-DIPHOSPHATE SYNTHASE PDSS1"/>
    <property type="match status" value="1"/>
</dbReference>
<reference evidence="8 9" key="1">
    <citation type="submission" date="2016-10" db="EMBL/GenBank/DDBJ databases">
        <authorList>
            <person name="de Groot N.N."/>
        </authorList>
    </citation>
    <scope>NUCLEOTIDE SEQUENCE [LARGE SCALE GENOMIC DNA]</scope>
    <source>
        <strain evidence="8 9">DSM 17073</strain>
    </source>
</reference>
<evidence type="ECO:0000256" key="4">
    <source>
        <dbReference type="ARBA" id="ARBA00022723"/>
    </source>
</evidence>
<keyword evidence="3 6" id="KW-0808">Transferase</keyword>
<evidence type="ECO:0000313" key="9">
    <source>
        <dbReference type="Proteomes" id="UP000242243"/>
    </source>
</evidence>
<name>A0A1I5R2F2_9BACI</name>
<dbReference type="Proteomes" id="UP000321547">
    <property type="component" value="Unassembled WGS sequence"/>
</dbReference>
<dbReference type="SUPFAM" id="SSF48576">
    <property type="entry name" value="Terpenoid synthases"/>
    <property type="match status" value="1"/>
</dbReference>
<dbReference type="PANTHER" id="PTHR12001">
    <property type="entry name" value="GERANYLGERANYL PYROPHOSPHATE SYNTHASE"/>
    <property type="match status" value="1"/>
</dbReference>
<sequence length="326" mass="36781">MTSYQIWQNDKTLINDLQDVEAMIDQHIRIKNKHIEAQIKKVTNNHGKMLRPVFVLLTSQIGNQYNREKAIAFAAALETLHMATLVHDDVIDQADTRRQISTLHTVKDNRYAIYAGDYLFSICFNMLSKYTEELNLLNYNARSMEKVLIGELDQLESRFTPPKSVKSYLSRISGKTAQLFAVSCYTGATESGASLRDRQRAYNMGKYIGMAFQIIDDILDVEGDEKNVGKPVMADIRQGIYTLPLIYSYQQQPETVGALLDKATPFSDDTIAQLKSAIDKTGGVLAAQKLATRYTKKALIVLNKLPDGDYKTTLKHIITDMLARTL</sequence>
<evidence type="ECO:0000313" key="7">
    <source>
        <dbReference type="EMBL" id="GEM02276.1"/>
    </source>
</evidence>
<protein>
    <submittedName>
        <fullName evidence="7">Geranylgeranyl pyrophosphate synthase</fullName>
    </submittedName>
    <submittedName>
        <fullName evidence="8">Heptaprenyl diphosphate synthase</fullName>
    </submittedName>
</protein>
<dbReference type="PROSITE" id="PS00444">
    <property type="entry name" value="POLYPRENYL_SYNTHASE_2"/>
    <property type="match status" value="1"/>
</dbReference>
<dbReference type="GO" id="GO:0008299">
    <property type="term" value="P:isoprenoid biosynthetic process"/>
    <property type="evidence" value="ECO:0007669"/>
    <property type="project" value="InterPro"/>
</dbReference>
<evidence type="ECO:0000256" key="5">
    <source>
        <dbReference type="ARBA" id="ARBA00022842"/>
    </source>
</evidence>
<evidence type="ECO:0000313" key="8">
    <source>
        <dbReference type="EMBL" id="SFP52682.1"/>
    </source>
</evidence>
<dbReference type="EMBL" id="BJWI01000030">
    <property type="protein sequence ID" value="GEM02276.1"/>
    <property type="molecule type" value="Genomic_DNA"/>
</dbReference>
<gene>
    <name evidence="7" type="ORF">HHA03_18080</name>
    <name evidence="8" type="ORF">SAMN05421839_12610</name>
</gene>
<dbReference type="Gene3D" id="1.10.600.10">
    <property type="entry name" value="Farnesyl Diphosphate Synthase"/>
    <property type="match status" value="1"/>
</dbReference>
<dbReference type="InterPro" id="IPR000092">
    <property type="entry name" value="Polyprenyl_synt"/>
</dbReference>
<dbReference type="STRING" id="306540.SAMN05421839_12610"/>
<dbReference type="GO" id="GO:0046872">
    <property type="term" value="F:metal ion binding"/>
    <property type="evidence" value="ECO:0007669"/>
    <property type="project" value="UniProtKB-KW"/>
</dbReference>
<reference evidence="7 10" key="2">
    <citation type="submission" date="2019-07" db="EMBL/GenBank/DDBJ databases">
        <title>Whole genome shotgun sequence of Halolactibacillus halophilus NBRC 100868.</title>
        <authorList>
            <person name="Hosoyama A."/>
            <person name="Uohara A."/>
            <person name="Ohji S."/>
            <person name="Ichikawa N."/>
        </authorList>
    </citation>
    <scope>NUCLEOTIDE SEQUENCE [LARGE SCALE GENOMIC DNA]</scope>
    <source>
        <strain evidence="7 10">NBRC 100868</strain>
    </source>
</reference>
<dbReference type="OrthoDB" id="9805316at2"/>
<evidence type="ECO:0000313" key="10">
    <source>
        <dbReference type="Proteomes" id="UP000321547"/>
    </source>
</evidence>
<accession>A0A1I5R2F2</accession>
<evidence type="ECO:0000256" key="1">
    <source>
        <dbReference type="ARBA" id="ARBA00001946"/>
    </source>
</evidence>
<dbReference type="SFLD" id="SFLDS00005">
    <property type="entry name" value="Isoprenoid_Synthase_Type_I"/>
    <property type="match status" value="1"/>
</dbReference>
<dbReference type="RefSeq" id="WP_089832698.1">
    <property type="nucleotide sequence ID" value="NZ_BJWI01000030.1"/>
</dbReference>